<dbReference type="InterPro" id="IPR008972">
    <property type="entry name" value="Cupredoxin"/>
</dbReference>
<protein>
    <recommendedName>
        <fullName evidence="13">L-ascorbate oxidase</fullName>
    </recommendedName>
</protein>
<feature type="domain" description="Plastocyanin-like" evidence="8">
    <location>
        <begin position="164"/>
        <end position="315"/>
    </location>
</feature>
<feature type="chain" id="PRO_5034905090" description="L-ascorbate oxidase" evidence="7">
    <location>
        <begin position="18"/>
        <end position="613"/>
    </location>
</feature>
<evidence type="ECO:0000256" key="5">
    <source>
        <dbReference type="ARBA" id="ARBA00023008"/>
    </source>
</evidence>
<dbReference type="GO" id="GO:0016491">
    <property type="term" value="F:oxidoreductase activity"/>
    <property type="evidence" value="ECO:0007669"/>
    <property type="project" value="UniProtKB-KW"/>
</dbReference>
<dbReference type="GO" id="GO:0005507">
    <property type="term" value="F:copper ion binding"/>
    <property type="evidence" value="ECO:0007669"/>
    <property type="project" value="InterPro"/>
</dbReference>
<accession>A0A8H4QAG7</accession>
<dbReference type="PROSITE" id="PS00079">
    <property type="entry name" value="MULTICOPPER_OXIDASE1"/>
    <property type="match status" value="1"/>
</dbReference>
<dbReference type="AlphaFoldDB" id="A0A8H4QAG7"/>
<keyword evidence="6" id="KW-0325">Glycoprotein</keyword>
<evidence type="ECO:0000256" key="7">
    <source>
        <dbReference type="SAM" id="SignalP"/>
    </source>
</evidence>
<dbReference type="OrthoDB" id="2121828at2759"/>
<evidence type="ECO:0000256" key="3">
    <source>
        <dbReference type="ARBA" id="ARBA00022729"/>
    </source>
</evidence>
<evidence type="ECO:0000259" key="9">
    <source>
        <dbReference type="Pfam" id="PF07731"/>
    </source>
</evidence>
<dbReference type="NCBIfam" id="TIGR03390">
    <property type="entry name" value="ascorbOXfungal"/>
    <property type="match status" value="1"/>
</dbReference>
<dbReference type="InterPro" id="IPR033138">
    <property type="entry name" value="Cu_oxidase_CS"/>
</dbReference>
<evidence type="ECO:0000313" key="11">
    <source>
        <dbReference type="EMBL" id="KAF4592194.1"/>
    </source>
</evidence>
<evidence type="ECO:0000256" key="6">
    <source>
        <dbReference type="ARBA" id="ARBA00023180"/>
    </source>
</evidence>
<sequence length="613" mass="68411">MGWKRWCLFLMPMAVSASSLSHSCRHRSCSFTPDVVLNVTRQTISIGGISRYSTLVNGSIPGPTIRIPEEQVVWIRVYNEMSDDNLTMHWHGLAQAAYPFSDGTPMASQWPIPPHHFFDYELKTARGTAGSYYYHSHIGFQASTATGALIVDDSGPPPYTYDEERLVFLQEYWPSTDDEVSRDLTATPRRWPGEPLGWLINGKTANGSGHMDVIDIDPGKTYRFRFVAATALSLALLGFEHHGPFDVIQADAGYTEPRSVEWMQIGSGQRYDVLFRAKTCQELQKEDGRMDFYMQLESRERHEVVTSYAILRYSNDCFCGESKRLSEETIPTVKPLTLPPTIDGYLDYVLRPLSGVDDDDFPTAAEVTRRVVLHMQQIRNSYVLWLVNDEAWTEAGTGPGPTRARPEEPYLVSLYRNRSAHLPDYGAAVSRGGLCPRTGTYPARIGEVVEVVLQQLGAKALDGGDMQGPAAADTHPWHAHGPHVWDAGSGPGQWSPTEAERRLQGARPVKRDTTLLYRYGDAAAAPDSAAGWRLWRLRVRQPGVWMVHCHTLQHMMQGMQTVWVHGDAVDLLSVGRPDVDGYLEYGGDAYGNSSYDPRVLHFGDGECGPDCGR</sequence>
<dbReference type="Proteomes" id="UP000562929">
    <property type="component" value="Unassembled WGS sequence"/>
</dbReference>
<dbReference type="Pfam" id="PF07731">
    <property type="entry name" value="Cu-oxidase_2"/>
    <property type="match status" value="1"/>
</dbReference>
<evidence type="ECO:0000256" key="1">
    <source>
        <dbReference type="ARBA" id="ARBA00010609"/>
    </source>
</evidence>
<dbReference type="InterPro" id="IPR001117">
    <property type="entry name" value="Cu-oxidase_2nd"/>
</dbReference>
<dbReference type="InterPro" id="IPR045087">
    <property type="entry name" value="Cu-oxidase_fam"/>
</dbReference>
<name>A0A8H4QAG7_9HYPO</name>
<keyword evidence="4" id="KW-0560">Oxidoreductase</keyword>
<dbReference type="InterPro" id="IPR017762">
    <property type="entry name" value="Multicopper_oxidase_fun"/>
</dbReference>
<feature type="domain" description="Plastocyanin-like" evidence="10">
    <location>
        <begin position="39"/>
        <end position="154"/>
    </location>
</feature>
<dbReference type="InterPro" id="IPR002355">
    <property type="entry name" value="Cu_oxidase_Cu_BS"/>
</dbReference>
<dbReference type="SUPFAM" id="SSF49503">
    <property type="entry name" value="Cupredoxins"/>
    <property type="match status" value="3"/>
</dbReference>
<keyword evidence="3 7" id="KW-0732">Signal</keyword>
<dbReference type="PANTHER" id="PTHR11709">
    <property type="entry name" value="MULTI-COPPER OXIDASE"/>
    <property type="match status" value="1"/>
</dbReference>
<gene>
    <name evidence="11" type="ORF">GQ602_002493</name>
</gene>
<dbReference type="Pfam" id="PF00394">
    <property type="entry name" value="Cu-oxidase"/>
    <property type="match status" value="1"/>
</dbReference>
<keyword evidence="12" id="KW-1185">Reference proteome</keyword>
<dbReference type="Pfam" id="PF07732">
    <property type="entry name" value="Cu-oxidase_3"/>
    <property type="match status" value="1"/>
</dbReference>
<reference evidence="11 12" key="1">
    <citation type="journal article" date="2020" name="G3 (Bethesda)">
        <title>Genetic Underpinnings of Host Manipulation by Ophiocordyceps as Revealed by Comparative Transcriptomics.</title>
        <authorList>
            <person name="Will I."/>
            <person name="Das B."/>
            <person name="Trinh T."/>
            <person name="Brachmann A."/>
            <person name="Ohm R.A."/>
            <person name="de Bekker C."/>
        </authorList>
    </citation>
    <scope>NUCLEOTIDE SEQUENCE [LARGE SCALE GENOMIC DNA]</scope>
    <source>
        <strain evidence="11 12">EC05</strain>
    </source>
</reference>
<evidence type="ECO:0008006" key="13">
    <source>
        <dbReference type="Google" id="ProtNLM"/>
    </source>
</evidence>
<dbReference type="InterPro" id="IPR011706">
    <property type="entry name" value="Cu-oxidase_C"/>
</dbReference>
<feature type="domain" description="Plastocyanin-like" evidence="9">
    <location>
        <begin position="435"/>
        <end position="565"/>
    </location>
</feature>
<evidence type="ECO:0000256" key="2">
    <source>
        <dbReference type="ARBA" id="ARBA00022723"/>
    </source>
</evidence>
<dbReference type="InterPro" id="IPR011707">
    <property type="entry name" value="Cu-oxidase-like_N"/>
</dbReference>
<evidence type="ECO:0000259" key="8">
    <source>
        <dbReference type="Pfam" id="PF00394"/>
    </source>
</evidence>
<feature type="signal peptide" evidence="7">
    <location>
        <begin position="1"/>
        <end position="17"/>
    </location>
</feature>
<evidence type="ECO:0000259" key="10">
    <source>
        <dbReference type="Pfam" id="PF07732"/>
    </source>
</evidence>
<evidence type="ECO:0000256" key="4">
    <source>
        <dbReference type="ARBA" id="ARBA00023002"/>
    </source>
</evidence>
<dbReference type="EMBL" id="JAACLJ010000002">
    <property type="protein sequence ID" value="KAF4592194.1"/>
    <property type="molecule type" value="Genomic_DNA"/>
</dbReference>
<dbReference type="PANTHER" id="PTHR11709:SF394">
    <property type="entry name" value="FI03373P-RELATED"/>
    <property type="match status" value="1"/>
</dbReference>
<comment type="caution">
    <text evidence="11">The sequence shown here is derived from an EMBL/GenBank/DDBJ whole genome shotgun (WGS) entry which is preliminary data.</text>
</comment>
<comment type="similarity">
    <text evidence="1">Belongs to the multicopper oxidase family.</text>
</comment>
<dbReference type="PROSITE" id="PS00080">
    <property type="entry name" value="MULTICOPPER_OXIDASE2"/>
    <property type="match status" value="1"/>
</dbReference>
<evidence type="ECO:0000313" key="12">
    <source>
        <dbReference type="Proteomes" id="UP000562929"/>
    </source>
</evidence>
<organism evidence="11 12">
    <name type="scientific">Ophiocordyceps camponoti-floridani</name>
    <dbReference type="NCBI Taxonomy" id="2030778"/>
    <lineage>
        <taxon>Eukaryota</taxon>
        <taxon>Fungi</taxon>
        <taxon>Dikarya</taxon>
        <taxon>Ascomycota</taxon>
        <taxon>Pezizomycotina</taxon>
        <taxon>Sordariomycetes</taxon>
        <taxon>Hypocreomycetidae</taxon>
        <taxon>Hypocreales</taxon>
        <taxon>Ophiocordycipitaceae</taxon>
        <taxon>Ophiocordyceps</taxon>
    </lineage>
</organism>
<keyword evidence="2" id="KW-0479">Metal-binding</keyword>
<proteinExistence type="inferred from homology"/>
<keyword evidence="5" id="KW-0186">Copper</keyword>
<dbReference type="Gene3D" id="2.60.40.420">
    <property type="entry name" value="Cupredoxins - blue copper proteins"/>
    <property type="match status" value="3"/>
</dbReference>